<dbReference type="GO" id="GO:0046872">
    <property type="term" value="F:metal ion binding"/>
    <property type="evidence" value="ECO:0007669"/>
    <property type="project" value="UniProtKB-KW"/>
</dbReference>
<reference evidence="8 9" key="1">
    <citation type="journal article" date="2018" name="IMA Fungus">
        <title>IMA Genome-F 9: Draft genome sequence of Annulohypoxylon stygium, Aspergillus mulundensis, Berkeleyomyces basicola (syn. Thielaviopsis basicola), Ceratocystis smalleyi, two Cercospora beticola strains, Coleophoma cylindrospora, Fusarium fracticaudum, Phialophora cf. hyalina, and Morchella septimelata.</title>
        <authorList>
            <person name="Wingfield B.D."/>
            <person name="Bills G.F."/>
            <person name="Dong Y."/>
            <person name="Huang W."/>
            <person name="Nel W.J."/>
            <person name="Swalarsk-Parry B.S."/>
            <person name="Vaghefi N."/>
            <person name="Wilken P.M."/>
            <person name="An Z."/>
            <person name="de Beer Z.W."/>
            <person name="De Vos L."/>
            <person name="Chen L."/>
            <person name="Duong T.A."/>
            <person name="Gao Y."/>
            <person name="Hammerbacher A."/>
            <person name="Kikkert J.R."/>
            <person name="Li Y."/>
            <person name="Li H."/>
            <person name="Li K."/>
            <person name="Li Q."/>
            <person name="Liu X."/>
            <person name="Ma X."/>
            <person name="Naidoo K."/>
            <person name="Pethybridge S.J."/>
            <person name="Sun J."/>
            <person name="Steenkamp E.T."/>
            <person name="van der Nest M.A."/>
            <person name="van Wyk S."/>
            <person name="Wingfield M.J."/>
            <person name="Xiong C."/>
            <person name="Yue Q."/>
            <person name="Zhang X."/>
        </authorList>
    </citation>
    <scope>NUCLEOTIDE SEQUENCE [LARGE SCALE GENOMIC DNA]</scope>
    <source>
        <strain evidence="8 9">BP6252</strain>
    </source>
</reference>
<evidence type="ECO:0000313" key="9">
    <source>
        <dbReference type="Proteomes" id="UP000256645"/>
    </source>
</evidence>
<dbReference type="Gene3D" id="3.40.630.10">
    <property type="entry name" value="Zn peptidases"/>
    <property type="match status" value="1"/>
</dbReference>
<feature type="chain" id="PRO_5017782428" description="Peptidase M20 dimerisation domain-containing protein" evidence="6">
    <location>
        <begin position="19"/>
        <end position="341"/>
    </location>
</feature>
<dbReference type="InterPro" id="IPR050072">
    <property type="entry name" value="Peptidase_M20A"/>
</dbReference>
<gene>
    <name evidence="8" type="ORF">BP6252_05892</name>
</gene>
<comment type="similarity">
    <text evidence="2">Belongs to the peptidase M20A family.</text>
</comment>
<dbReference type="STRING" id="1849047.A0A3D8RUT7"/>
<evidence type="ECO:0000256" key="2">
    <source>
        <dbReference type="ARBA" id="ARBA00006247"/>
    </source>
</evidence>
<dbReference type="Proteomes" id="UP000256645">
    <property type="component" value="Unassembled WGS sequence"/>
</dbReference>
<dbReference type="OrthoDB" id="3064516at2759"/>
<proteinExistence type="inferred from homology"/>
<name>A0A3D8RUT7_9HELO</name>
<accession>A0A3D8RUT7</accession>
<protein>
    <recommendedName>
        <fullName evidence="7">Peptidase M20 dimerisation domain-containing protein</fullName>
    </recommendedName>
</protein>
<evidence type="ECO:0000256" key="5">
    <source>
        <dbReference type="ARBA" id="ARBA00022833"/>
    </source>
</evidence>
<evidence type="ECO:0000259" key="7">
    <source>
        <dbReference type="Pfam" id="PF07687"/>
    </source>
</evidence>
<keyword evidence="4" id="KW-0378">Hydrolase</keyword>
<dbReference type="Pfam" id="PF01546">
    <property type="entry name" value="Peptidase_M20"/>
    <property type="match status" value="1"/>
</dbReference>
<dbReference type="Pfam" id="PF07687">
    <property type="entry name" value="M20_dimer"/>
    <property type="match status" value="1"/>
</dbReference>
<dbReference type="PANTHER" id="PTHR43808">
    <property type="entry name" value="ACETYLORNITHINE DEACETYLASE"/>
    <property type="match status" value="1"/>
</dbReference>
<comment type="caution">
    <text evidence="8">The sequence shown here is derived from an EMBL/GenBank/DDBJ whole genome shotgun (WGS) entry which is preliminary data.</text>
</comment>
<dbReference type="PROSITE" id="PS00759">
    <property type="entry name" value="ARGE_DAPE_CPG2_2"/>
    <property type="match status" value="1"/>
</dbReference>
<dbReference type="SUPFAM" id="SSF55031">
    <property type="entry name" value="Bacterial exopeptidase dimerisation domain"/>
    <property type="match status" value="1"/>
</dbReference>
<dbReference type="InterPro" id="IPR036264">
    <property type="entry name" value="Bact_exopeptidase_dim_dom"/>
</dbReference>
<dbReference type="InterPro" id="IPR011650">
    <property type="entry name" value="Peptidase_M20_dimer"/>
</dbReference>
<dbReference type="SUPFAM" id="SSF53187">
    <property type="entry name" value="Zn-dependent exopeptidases"/>
    <property type="match status" value="1"/>
</dbReference>
<evidence type="ECO:0000313" key="8">
    <source>
        <dbReference type="EMBL" id="RDW77839.1"/>
    </source>
</evidence>
<evidence type="ECO:0000256" key="1">
    <source>
        <dbReference type="ARBA" id="ARBA00001947"/>
    </source>
</evidence>
<keyword evidence="9" id="KW-1185">Reference proteome</keyword>
<feature type="domain" description="Peptidase M20 dimerisation" evidence="7">
    <location>
        <begin position="143"/>
        <end position="242"/>
    </location>
</feature>
<evidence type="ECO:0000256" key="3">
    <source>
        <dbReference type="ARBA" id="ARBA00022723"/>
    </source>
</evidence>
<dbReference type="Gene3D" id="3.30.70.360">
    <property type="match status" value="1"/>
</dbReference>
<comment type="cofactor">
    <cofactor evidence="1">
        <name>Zn(2+)</name>
        <dbReference type="ChEBI" id="CHEBI:29105"/>
    </cofactor>
</comment>
<dbReference type="InterPro" id="IPR001261">
    <property type="entry name" value="ArgE/DapE_CS"/>
</dbReference>
<keyword evidence="5" id="KW-0862">Zinc</keyword>
<feature type="signal peptide" evidence="6">
    <location>
        <begin position="1"/>
        <end position="18"/>
    </location>
</feature>
<evidence type="ECO:0000256" key="6">
    <source>
        <dbReference type="SAM" id="SignalP"/>
    </source>
</evidence>
<keyword evidence="3" id="KW-0479">Metal-binding</keyword>
<dbReference type="InterPro" id="IPR002933">
    <property type="entry name" value="Peptidase_M20"/>
</dbReference>
<dbReference type="AlphaFoldDB" id="A0A3D8RUT7"/>
<organism evidence="8 9">
    <name type="scientific">Coleophoma cylindrospora</name>
    <dbReference type="NCBI Taxonomy" id="1849047"/>
    <lineage>
        <taxon>Eukaryota</taxon>
        <taxon>Fungi</taxon>
        <taxon>Dikarya</taxon>
        <taxon>Ascomycota</taxon>
        <taxon>Pezizomycotina</taxon>
        <taxon>Leotiomycetes</taxon>
        <taxon>Helotiales</taxon>
        <taxon>Dermateaceae</taxon>
        <taxon>Coleophoma</taxon>
    </lineage>
</organism>
<dbReference type="EMBL" id="PDLM01000005">
    <property type="protein sequence ID" value="RDW77839.1"/>
    <property type="molecule type" value="Genomic_DNA"/>
</dbReference>
<sequence>MKILQLISFALLANGAVTVSFESQKSLEDDSSLTTSLISLHKSLVEYPSISGSEGVLPFWPYERRKDEIWGRGTVDAKGSVASQIIAVQSLLESSEIGGDVALLFVVGEEKGGEGVREANNIVLSWESVIFGEPTELKLASVHKGGMGFNISAKEKAGHSGYPELRTNANTMLIKALSGLDSIELPWSDRYGNTSLNIGRMEAGVATNVIAEYAYATVLIGIAGGDPQTIQELVEKAIHDVSPDVQLNFTSGRRPVPIDHDIDGFETIVVNYGIDIPSLKGARKRYLYGLGSILVAHSDREHLTVSDLVTAVDGYKVLVTAMLKWNILYIKQDVITYRIPK</sequence>
<dbReference type="PANTHER" id="PTHR43808:SF8">
    <property type="entry name" value="PEPTIDASE M20 DIMERISATION DOMAIN-CONTAINING PROTEIN"/>
    <property type="match status" value="1"/>
</dbReference>
<dbReference type="GO" id="GO:0016787">
    <property type="term" value="F:hydrolase activity"/>
    <property type="evidence" value="ECO:0007669"/>
    <property type="project" value="UniProtKB-KW"/>
</dbReference>
<evidence type="ECO:0000256" key="4">
    <source>
        <dbReference type="ARBA" id="ARBA00022801"/>
    </source>
</evidence>
<keyword evidence="6" id="KW-0732">Signal</keyword>